<protein>
    <submittedName>
        <fullName evidence="1">Uncharacterized protein</fullName>
    </submittedName>
</protein>
<dbReference type="EMBL" id="LAZR01000179">
    <property type="protein sequence ID" value="KKN83901.1"/>
    <property type="molecule type" value="Genomic_DNA"/>
</dbReference>
<name>A0A0F9WDI0_9ZZZZ</name>
<accession>A0A0F9WDI0</accession>
<organism evidence="1">
    <name type="scientific">marine sediment metagenome</name>
    <dbReference type="NCBI Taxonomy" id="412755"/>
    <lineage>
        <taxon>unclassified sequences</taxon>
        <taxon>metagenomes</taxon>
        <taxon>ecological metagenomes</taxon>
    </lineage>
</organism>
<comment type="caution">
    <text evidence="1">The sequence shown here is derived from an EMBL/GenBank/DDBJ whole genome shotgun (WGS) entry which is preliminary data.</text>
</comment>
<gene>
    <name evidence="1" type="ORF">LCGC14_0295540</name>
</gene>
<evidence type="ECO:0000313" key="1">
    <source>
        <dbReference type="EMBL" id="KKN83901.1"/>
    </source>
</evidence>
<sequence>MYTSNPLPIEFLYNEHGEDDNGKKGHFFSVARIEINSARDSLTLNIPVPGLIPFTRDGWEELTNAVKQAFEEEEKDMIDILGLEAAMRVAIEQVGATKDNVRVTVHGPGGVREITKPIEEEVENGEENSE</sequence>
<dbReference type="AlphaFoldDB" id="A0A0F9WDI0"/>
<reference evidence="1" key="1">
    <citation type="journal article" date="2015" name="Nature">
        <title>Complex archaea that bridge the gap between prokaryotes and eukaryotes.</title>
        <authorList>
            <person name="Spang A."/>
            <person name="Saw J.H."/>
            <person name="Jorgensen S.L."/>
            <person name="Zaremba-Niedzwiedzka K."/>
            <person name="Martijn J."/>
            <person name="Lind A.E."/>
            <person name="van Eijk R."/>
            <person name="Schleper C."/>
            <person name="Guy L."/>
            <person name="Ettema T.J."/>
        </authorList>
    </citation>
    <scope>NUCLEOTIDE SEQUENCE</scope>
</reference>
<proteinExistence type="predicted"/>